<organism evidence="2">
    <name type="scientific">plant metagenome</name>
    <dbReference type="NCBI Taxonomy" id="1297885"/>
    <lineage>
        <taxon>unclassified sequences</taxon>
        <taxon>metagenomes</taxon>
        <taxon>organismal metagenomes</taxon>
    </lineage>
</organism>
<feature type="region of interest" description="Disordered" evidence="1">
    <location>
        <begin position="1"/>
        <end position="62"/>
    </location>
</feature>
<evidence type="ECO:0000313" key="2">
    <source>
        <dbReference type="EMBL" id="VFR90919.1"/>
    </source>
</evidence>
<protein>
    <submittedName>
        <fullName evidence="2">Uncharacterized protein</fullName>
    </submittedName>
</protein>
<gene>
    <name evidence="2" type="ORF">RAN3_3264</name>
</gene>
<evidence type="ECO:0000256" key="1">
    <source>
        <dbReference type="SAM" id="MobiDB-lite"/>
    </source>
</evidence>
<dbReference type="EMBL" id="CAADIO010000024">
    <property type="protein sequence ID" value="VFR90919.1"/>
    <property type="molecule type" value="Genomic_DNA"/>
</dbReference>
<reference evidence="2" key="1">
    <citation type="submission" date="2019-03" db="EMBL/GenBank/DDBJ databases">
        <authorList>
            <person name="Danneels B."/>
        </authorList>
    </citation>
    <scope>NUCLEOTIDE SEQUENCE</scope>
</reference>
<name>A0A484UW59_9ZZZZ</name>
<proteinExistence type="predicted"/>
<sequence>MAVSGGQECEQDSGGCSRFGTLKRRTSRVGGTAGAFCGGRGAVGAPPRGRRPTARPPSTAVN</sequence>
<feature type="compositionally biased region" description="Gly residues" evidence="1">
    <location>
        <begin position="31"/>
        <end position="42"/>
    </location>
</feature>
<accession>A0A484UW59</accession>
<dbReference type="AlphaFoldDB" id="A0A484UW59"/>